<dbReference type="Pfam" id="PF00480">
    <property type="entry name" value="ROK"/>
    <property type="match status" value="1"/>
</dbReference>
<proteinExistence type="inferred from homology"/>
<dbReference type="Proteomes" id="UP001165580">
    <property type="component" value="Unassembled WGS sequence"/>
</dbReference>
<dbReference type="Gene3D" id="3.30.420.40">
    <property type="match status" value="2"/>
</dbReference>
<reference evidence="2" key="1">
    <citation type="submission" date="2022-08" db="EMBL/GenBank/DDBJ databases">
        <authorList>
            <person name="Deng Y."/>
            <person name="Han X.-F."/>
            <person name="Zhang Y.-Q."/>
        </authorList>
    </citation>
    <scope>NUCLEOTIDE SEQUENCE</scope>
    <source>
        <strain evidence="2">CPCC 205716</strain>
    </source>
</reference>
<dbReference type="InterPro" id="IPR043129">
    <property type="entry name" value="ATPase_NBD"/>
</dbReference>
<dbReference type="InterPro" id="IPR000600">
    <property type="entry name" value="ROK"/>
</dbReference>
<dbReference type="InterPro" id="IPR036390">
    <property type="entry name" value="WH_DNA-bd_sf"/>
</dbReference>
<dbReference type="SUPFAM" id="SSF46785">
    <property type="entry name" value="Winged helix' DNA-binding domain"/>
    <property type="match status" value="1"/>
</dbReference>
<dbReference type="Pfam" id="PF13412">
    <property type="entry name" value="HTH_24"/>
    <property type="match status" value="1"/>
</dbReference>
<name>A0ABT2GAE6_9MICO</name>
<keyword evidence="3" id="KW-1185">Reference proteome</keyword>
<dbReference type="EMBL" id="JANTEZ010000001">
    <property type="protein sequence ID" value="MCS5713174.1"/>
    <property type="molecule type" value="Genomic_DNA"/>
</dbReference>
<dbReference type="RefSeq" id="WP_259484723.1">
    <property type="nucleotide sequence ID" value="NZ_JANTEZ010000001.1"/>
</dbReference>
<sequence length="390" mass="41000">MSERWGTDIRDYNRGRILAYLERSAAATRTELASVTGLSRATVTSIIAELIRDGTIQSVAFAGGAGTTSGAGRRPQFVGLVREAGFGLAIEIGHERIQVVHARADGHVVSHESAHLAPSDDSADAVRATRALTASLLKRDGLDLAACLGTVVSIPEPLDRNGDVARARQDTRWRGTNPRVLLGEALGNDVWVENDANLAVIGEMVFGVGAGVEDLFYVKIAHGIGMGLVLNGHLVRGANGLAGEIGHTQVRDDGLACVCGNRGCLYTLVTGQFLSHHLQPVTRNPELGLAEVSLMGRRSDPGARRILQDAGFEVGHSLANLANALNPRMIVVGGILAESGPWMHDGIAQGIGRYAEPQIADSLSIQKSALSNRGELMGAVAMAVGIAPIT</sequence>
<dbReference type="SUPFAM" id="SSF53067">
    <property type="entry name" value="Actin-like ATPase domain"/>
    <property type="match status" value="1"/>
</dbReference>
<dbReference type="PROSITE" id="PS01125">
    <property type="entry name" value="ROK"/>
    <property type="match status" value="1"/>
</dbReference>
<dbReference type="Gene3D" id="1.10.10.10">
    <property type="entry name" value="Winged helix-like DNA-binding domain superfamily/Winged helix DNA-binding domain"/>
    <property type="match status" value="1"/>
</dbReference>
<evidence type="ECO:0000256" key="1">
    <source>
        <dbReference type="ARBA" id="ARBA00006479"/>
    </source>
</evidence>
<dbReference type="PANTHER" id="PTHR18964">
    <property type="entry name" value="ROK (REPRESSOR, ORF, KINASE) FAMILY"/>
    <property type="match status" value="1"/>
</dbReference>
<comment type="caution">
    <text evidence="2">The sequence shown here is derived from an EMBL/GenBank/DDBJ whole genome shotgun (WGS) entry which is preliminary data.</text>
</comment>
<evidence type="ECO:0000313" key="2">
    <source>
        <dbReference type="EMBL" id="MCS5713174.1"/>
    </source>
</evidence>
<accession>A0ABT2GAE6</accession>
<dbReference type="InterPro" id="IPR049874">
    <property type="entry name" value="ROK_cs"/>
</dbReference>
<gene>
    <name evidence="2" type="ORF">NVV95_01270</name>
</gene>
<organism evidence="2 3">
    <name type="scientific">Herbiconiux gentiana</name>
    <dbReference type="NCBI Taxonomy" id="2970912"/>
    <lineage>
        <taxon>Bacteria</taxon>
        <taxon>Bacillati</taxon>
        <taxon>Actinomycetota</taxon>
        <taxon>Actinomycetes</taxon>
        <taxon>Micrococcales</taxon>
        <taxon>Microbacteriaceae</taxon>
        <taxon>Herbiconiux</taxon>
    </lineage>
</organism>
<protein>
    <submittedName>
        <fullName evidence="2">ROK family transcriptional regulator</fullName>
    </submittedName>
</protein>
<comment type="similarity">
    <text evidence="1">Belongs to the ROK (NagC/XylR) family.</text>
</comment>
<evidence type="ECO:0000313" key="3">
    <source>
        <dbReference type="Proteomes" id="UP001165580"/>
    </source>
</evidence>
<dbReference type="PANTHER" id="PTHR18964:SF173">
    <property type="entry name" value="GLUCOKINASE"/>
    <property type="match status" value="1"/>
</dbReference>
<dbReference type="InterPro" id="IPR036388">
    <property type="entry name" value="WH-like_DNA-bd_sf"/>
</dbReference>